<reference evidence="1" key="2">
    <citation type="submission" date="2015-11" db="EMBL/GenBank/DDBJ databases">
        <authorList>
            <person name="Zhang Y."/>
            <person name="Guo Z."/>
        </authorList>
    </citation>
    <scope>NUCLEOTIDE SEQUENCE</scope>
</reference>
<protein>
    <submittedName>
        <fullName evidence="1">Uncharacterized protein</fullName>
    </submittedName>
</protein>
<gene>
    <name evidence="1" type="ORF">EmuJ_000513300</name>
</gene>
<sequence length="108" mass="12874">MSLFDRPPRDLQTEVFKFFNGVDLLTLYANSMPAMPSTDFIIRSCLWNTFYHLSIPIFRNFPDSDVVRRNSRLWRLRHKTKKYVNLLDIFRWAVAFVASENNCLKLLL</sequence>
<accession>A0A068Y031</accession>
<evidence type="ECO:0000313" key="1">
    <source>
        <dbReference type="EMBL" id="CDS37844.1"/>
    </source>
</evidence>
<dbReference type="AlphaFoldDB" id="A0A068Y031"/>
<proteinExistence type="predicted"/>
<evidence type="ECO:0000313" key="2">
    <source>
        <dbReference type="Proteomes" id="UP000017246"/>
    </source>
</evidence>
<reference evidence="1" key="1">
    <citation type="journal article" date="2013" name="Nature">
        <title>The genomes of four tapeworm species reveal adaptations to parasitism.</title>
        <authorList>
            <person name="Tsai I.J."/>
            <person name="Zarowiecki M."/>
            <person name="Holroyd N."/>
            <person name="Garciarrubio A."/>
            <person name="Sanchez-Flores A."/>
            <person name="Brooks K.L."/>
            <person name="Tracey A."/>
            <person name="Bobes R.J."/>
            <person name="Fragoso G."/>
            <person name="Sciutto E."/>
            <person name="Aslett M."/>
            <person name="Beasley H."/>
            <person name="Bennett H.M."/>
            <person name="Cai J."/>
            <person name="Camicia F."/>
            <person name="Clark R."/>
            <person name="Cucher M."/>
            <person name="De Silva N."/>
            <person name="Day T.A."/>
            <person name="Deplazes P."/>
            <person name="Estrada K."/>
            <person name="Fernandez C."/>
            <person name="Holland P.W."/>
            <person name="Hou J."/>
            <person name="Hu S."/>
            <person name="Huckvale T."/>
            <person name="Hung S.S."/>
            <person name="Kamenetzky L."/>
            <person name="Keane J.A."/>
            <person name="Kiss F."/>
            <person name="Koziol U."/>
            <person name="Lambert O."/>
            <person name="Liu K."/>
            <person name="Luo X."/>
            <person name="Luo Y."/>
            <person name="Macchiaroli N."/>
            <person name="Nichol S."/>
            <person name="Paps J."/>
            <person name="Parkinson J."/>
            <person name="Pouchkina-Stantcheva N."/>
            <person name="Riddiford N."/>
            <person name="Rosenzvit M."/>
            <person name="Salinas G."/>
            <person name="Wasmuth J.D."/>
            <person name="Zamanian M."/>
            <person name="Zheng Y."/>
            <person name="Cai X."/>
            <person name="Soberon X."/>
            <person name="Olson P.D."/>
            <person name="Laclette J.P."/>
            <person name="Brehm K."/>
            <person name="Berriman M."/>
            <person name="Garciarrubio A."/>
            <person name="Bobes R.J."/>
            <person name="Fragoso G."/>
            <person name="Sanchez-Flores A."/>
            <person name="Estrada K."/>
            <person name="Cevallos M.A."/>
            <person name="Morett E."/>
            <person name="Gonzalez V."/>
            <person name="Portillo T."/>
            <person name="Ochoa-Leyva A."/>
            <person name="Jose M.V."/>
            <person name="Sciutto E."/>
            <person name="Landa A."/>
            <person name="Jimenez L."/>
            <person name="Valdes V."/>
            <person name="Carrero J.C."/>
            <person name="Larralde C."/>
            <person name="Morales-Montor J."/>
            <person name="Limon-Lason J."/>
            <person name="Soberon X."/>
            <person name="Laclette J.P."/>
        </authorList>
    </citation>
    <scope>NUCLEOTIDE SEQUENCE [LARGE SCALE GENOMIC DNA]</scope>
</reference>
<organism evidence="1 2">
    <name type="scientific">Echinococcus multilocularis</name>
    <name type="common">Fox tapeworm</name>
    <dbReference type="NCBI Taxonomy" id="6211"/>
    <lineage>
        <taxon>Eukaryota</taxon>
        <taxon>Metazoa</taxon>
        <taxon>Spiralia</taxon>
        <taxon>Lophotrochozoa</taxon>
        <taxon>Platyhelminthes</taxon>
        <taxon>Cestoda</taxon>
        <taxon>Eucestoda</taxon>
        <taxon>Cyclophyllidea</taxon>
        <taxon>Taeniidae</taxon>
        <taxon>Echinococcus</taxon>
    </lineage>
</organism>
<keyword evidence="2" id="KW-1185">Reference proteome</keyword>
<dbReference type="Proteomes" id="UP000017246">
    <property type="component" value="Unassembled WGS sequence"/>
</dbReference>
<name>A0A068Y031_ECHMU</name>
<dbReference type="EMBL" id="LN902843">
    <property type="protein sequence ID" value="CDS37844.1"/>
    <property type="molecule type" value="Genomic_DNA"/>
</dbReference>